<dbReference type="InParanoid" id="E8R2E9"/>
<feature type="transmembrane region" description="Helical" evidence="1">
    <location>
        <begin position="411"/>
        <end position="430"/>
    </location>
</feature>
<dbReference type="Proteomes" id="UP000008631">
    <property type="component" value="Chromosome"/>
</dbReference>
<proteinExistence type="predicted"/>
<dbReference type="KEGG" id="ipa:Isop_0844"/>
<accession>E8R2E9</accession>
<organism evidence="2 3">
    <name type="scientific">Isosphaera pallida (strain ATCC 43644 / DSM 9630 / IS1B)</name>
    <dbReference type="NCBI Taxonomy" id="575540"/>
    <lineage>
        <taxon>Bacteria</taxon>
        <taxon>Pseudomonadati</taxon>
        <taxon>Planctomycetota</taxon>
        <taxon>Planctomycetia</taxon>
        <taxon>Isosphaerales</taxon>
        <taxon>Isosphaeraceae</taxon>
        <taxon>Isosphaera</taxon>
    </lineage>
</organism>
<dbReference type="AlphaFoldDB" id="E8R2E9"/>
<evidence type="ECO:0008006" key="4">
    <source>
        <dbReference type="Google" id="ProtNLM"/>
    </source>
</evidence>
<reference key="1">
    <citation type="submission" date="2010-11" db="EMBL/GenBank/DDBJ databases">
        <title>The complete sequence of chromosome of Isophaera pallida ATCC 43644.</title>
        <authorList>
            <consortium name="US DOE Joint Genome Institute (JGI-PGF)"/>
            <person name="Lucas S."/>
            <person name="Copeland A."/>
            <person name="Lapidus A."/>
            <person name="Bruce D."/>
            <person name="Goodwin L."/>
            <person name="Pitluck S."/>
            <person name="Kyrpides N."/>
            <person name="Mavromatis K."/>
            <person name="Pagani I."/>
            <person name="Ivanova N."/>
            <person name="Saunders E."/>
            <person name="Brettin T."/>
            <person name="Detter J.C."/>
            <person name="Han C."/>
            <person name="Tapia R."/>
            <person name="Land M."/>
            <person name="Hauser L."/>
            <person name="Markowitz V."/>
            <person name="Cheng J.-F."/>
            <person name="Hugenholtz P."/>
            <person name="Woyke T."/>
            <person name="Wu D."/>
            <person name="Eisen J.A."/>
        </authorList>
    </citation>
    <scope>NUCLEOTIDE SEQUENCE</scope>
    <source>
        <strain>ATCC 43644</strain>
    </source>
</reference>
<feature type="transmembrane region" description="Helical" evidence="1">
    <location>
        <begin position="370"/>
        <end position="390"/>
    </location>
</feature>
<feature type="transmembrane region" description="Helical" evidence="1">
    <location>
        <begin position="106"/>
        <end position="123"/>
    </location>
</feature>
<keyword evidence="3" id="KW-1185">Reference proteome</keyword>
<dbReference type="EMBL" id="CP002353">
    <property type="protein sequence ID" value="ADV61434.1"/>
    <property type="molecule type" value="Genomic_DNA"/>
</dbReference>
<protein>
    <recommendedName>
        <fullName evidence="4">Glycosyltransferase RgtA/B/C/D-like domain-containing protein</fullName>
    </recommendedName>
</protein>
<feature type="transmembrane region" description="Helical" evidence="1">
    <location>
        <begin position="129"/>
        <end position="148"/>
    </location>
</feature>
<feature type="transmembrane region" description="Helical" evidence="1">
    <location>
        <begin position="160"/>
        <end position="178"/>
    </location>
</feature>
<keyword evidence="1" id="KW-0812">Transmembrane</keyword>
<dbReference type="eggNOG" id="COG5305">
    <property type="taxonomic scope" value="Bacteria"/>
</dbReference>
<evidence type="ECO:0000313" key="2">
    <source>
        <dbReference type="EMBL" id="ADV61434.1"/>
    </source>
</evidence>
<evidence type="ECO:0000313" key="3">
    <source>
        <dbReference type="Proteomes" id="UP000008631"/>
    </source>
</evidence>
<name>E8R2E9_ISOPI</name>
<reference evidence="2 3" key="2">
    <citation type="journal article" date="2011" name="Stand. Genomic Sci.">
        <title>Complete genome sequence of Isosphaera pallida type strain (IS1B).</title>
        <authorList>
            <consortium name="US DOE Joint Genome Institute (JGI-PGF)"/>
            <person name="Goker M."/>
            <person name="Cleland D."/>
            <person name="Saunders E."/>
            <person name="Lapidus A."/>
            <person name="Nolan M."/>
            <person name="Lucas S."/>
            <person name="Hammon N."/>
            <person name="Deshpande S."/>
            <person name="Cheng J.F."/>
            <person name="Tapia R."/>
            <person name="Han C."/>
            <person name="Goodwin L."/>
            <person name="Pitluck S."/>
            <person name="Liolios K."/>
            <person name="Pagani I."/>
            <person name="Ivanova N."/>
            <person name="Mavromatis K."/>
            <person name="Pati A."/>
            <person name="Chen A."/>
            <person name="Palaniappan K."/>
            <person name="Land M."/>
            <person name="Hauser L."/>
            <person name="Chang Y.J."/>
            <person name="Jeffries C.D."/>
            <person name="Detter J.C."/>
            <person name="Beck B."/>
            <person name="Woyke T."/>
            <person name="Bristow J."/>
            <person name="Eisen J.A."/>
            <person name="Markowitz V."/>
            <person name="Hugenholtz P."/>
            <person name="Kyrpides N.C."/>
            <person name="Klenk H.P."/>
        </authorList>
    </citation>
    <scope>NUCLEOTIDE SEQUENCE [LARGE SCALE GENOMIC DNA]</scope>
    <source>
        <strain evidence="3">ATCC 43644 / DSM 9630 / IS1B</strain>
    </source>
</reference>
<dbReference type="HOGENOM" id="CLU_433319_0_0_0"/>
<feature type="transmembrane region" description="Helical" evidence="1">
    <location>
        <begin position="198"/>
        <end position="221"/>
    </location>
</feature>
<dbReference type="STRING" id="575540.Isop_0844"/>
<gene>
    <name evidence="2" type="ordered locus">Isop_0844</name>
</gene>
<feature type="transmembrane region" description="Helical" evidence="1">
    <location>
        <begin position="336"/>
        <end position="358"/>
    </location>
</feature>
<sequence length="631" mass="70814">MNAQMDAPRVEGWTRVDNIHQPPVTETDRLWLGIGWGFVALGTLLRLDRWLLGFPLWIDESRLAVSVFERDLVALLSEPLAYKQLAPPGFLALEWLATRALGFNEWVLRLIPLLASIVALLLMRGLAFQLIGGAGAALAVGLLSVSWWPIRFGSEVKPYALDLLVSLALLALAARWLLDPSRPRPLWLLSVVGPLGLTLSFPALLTAGAVGLVLMAAALGSACLPRRIFVLVALGLFAVTILATFGFLLPYYAPEPSDAAFYYDLYWSKAFPPWDQPAKLPGWLLEVHTDEGFHYPVQFPGLGGGLTFTLVCVGILAWVGRLGWPLCVSRHSSSNATAGSVLVLLLGPFAMGLIAAGLKRYPYGEHIRTMQYLAGPICLLAGLGLRCILVEAERRAGLLPRFARWVPTADHASVGVCGLFVLFGLISHGVDLVRPARVPADQRRRDFARWFWVEQERAGVVVCPHTDLGLIFRPGHWQTAFTEEYLCYRMLYAPRFNRGLPPDWESLSSERPLRVVFFNENPEERPVSANWLAEMNHRWDFRGVWEYVVSDDMKRPFGRDPARHVYRVYEYAPPPGVDPAALVNEQFRSDQKLRAQLAEMFREHPFGPPDWVRRRLERVLNQPIPNLRRPF</sequence>
<feature type="transmembrane region" description="Helical" evidence="1">
    <location>
        <begin position="228"/>
        <end position="253"/>
    </location>
</feature>
<keyword evidence="1" id="KW-1133">Transmembrane helix</keyword>
<feature type="transmembrane region" description="Helical" evidence="1">
    <location>
        <begin position="302"/>
        <end position="324"/>
    </location>
</feature>
<keyword evidence="1" id="KW-0472">Membrane</keyword>
<evidence type="ECO:0000256" key="1">
    <source>
        <dbReference type="SAM" id="Phobius"/>
    </source>
</evidence>